<reference evidence="4 5" key="1">
    <citation type="submission" date="2016-10" db="EMBL/GenBank/DDBJ databases">
        <authorList>
            <person name="de Groot N.N."/>
        </authorList>
    </citation>
    <scope>NUCLEOTIDE SEQUENCE [LARGE SCALE GENOMIC DNA]</scope>
    <source>
        <strain evidence="4 5">DSM 12271</strain>
    </source>
</reference>
<dbReference type="Pfam" id="PF00753">
    <property type="entry name" value="Lactamase_B"/>
    <property type="match status" value="1"/>
</dbReference>
<dbReference type="InterPro" id="IPR022712">
    <property type="entry name" value="Beta_Casp"/>
</dbReference>
<dbReference type="SUPFAM" id="SSF56281">
    <property type="entry name" value="Metallo-hydrolase/oxidoreductase"/>
    <property type="match status" value="1"/>
</dbReference>
<dbReference type="AlphaFoldDB" id="A0A1I0ZFZ0"/>
<dbReference type="InterPro" id="IPR011108">
    <property type="entry name" value="RMMBL"/>
</dbReference>
<evidence type="ECO:0000259" key="2">
    <source>
        <dbReference type="SMART" id="SM00849"/>
    </source>
</evidence>
<organism evidence="4 5">
    <name type="scientific">Clostridium frigidicarnis</name>
    <dbReference type="NCBI Taxonomy" id="84698"/>
    <lineage>
        <taxon>Bacteria</taxon>
        <taxon>Bacillati</taxon>
        <taxon>Bacillota</taxon>
        <taxon>Clostridia</taxon>
        <taxon>Eubacteriales</taxon>
        <taxon>Clostridiaceae</taxon>
        <taxon>Clostridium</taxon>
    </lineage>
</organism>
<dbReference type="PANTHER" id="PTHR11203">
    <property type="entry name" value="CLEAVAGE AND POLYADENYLATION SPECIFICITY FACTOR FAMILY MEMBER"/>
    <property type="match status" value="1"/>
</dbReference>
<dbReference type="CDD" id="cd16295">
    <property type="entry name" value="TTHA0252-CPSF-like_MBL-fold"/>
    <property type="match status" value="1"/>
</dbReference>
<dbReference type="Gene3D" id="3.40.50.10890">
    <property type="match status" value="1"/>
</dbReference>
<dbReference type="EMBL" id="FOKI01000019">
    <property type="protein sequence ID" value="SFB23113.1"/>
    <property type="molecule type" value="Genomic_DNA"/>
</dbReference>
<protein>
    <submittedName>
        <fullName evidence="4">Metallo-beta-lactamase family protein</fullName>
    </submittedName>
</protein>
<dbReference type="Pfam" id="PF07521">
    <property type="entry name" value="RMMBL"/>
    <property type="match status" value="1"/>
</dbReference>
<proteinExistence type="predicted"/>
<dbReference type="InterPro" id="IPR050698">
    <property type="entry name" value="MBL"/>
</dbReference>
<feature type="domain" description="Metallo-beta-lactamase" evidence="2">
    <location>
        <begin position="13"/>
        <end position="246"/>
    </location>
</feature>
<dbReference type="InterPro" id="IPR036866">
    <property type="entry name" value="RibonucZ/Hydroxyglut_hydro"/>
</dbReference>
<keyword evidence="1" id="KW-0378">Hydrolase</keyword>
<dbReference type="Pfam" id="PF10996">
    <property type="entry name" value="Beta-Casp"/>
    <property type="match status" value="1"/>
</dbReference>
<evidence type="ECO:0000259" key="3">
    <source>
        <dbReference type="SMART" id="SM01027"/>
    </source>
</evidence>
<dbReference type="GO" id="GO:0016787">
    <property type="term" value="F:hydrolase activity"/>
    <property type="evidence" value="ECO:0007669"/>
    <property type="project" value="UniProtKB-KW"/>
</dbReference>
<dbReference type="STRING" id="84698.SAMN04488528_101945"/>
<name>A0A1I0ZFZ0_9CLOT</name>
<evidence type="ECO:0000313" key="5">
    <source>
        <dbReference type="Proteomes" id="UP000198619"/>
    </source>
</evidence>
<evidence type="ECO:0000313" key="4">
    <source>
        <dbReference type="EMBL" id="SFB23113.1"/>
    </source>
</evidence>
<accession>A0A1I0ZFZ0</accession>
<dbReference type="GO" id="GO:0004521">
    <property type="term" value="F:RNA endonuclease activity"/>
    <property type="evidence" value="ECO:0007669"/>
    <property type="project" value="TreeGrafter"/>
</dbReference>
<keyword evidence="5" id="KW-1185">Reference proteome</keyword>
<dbReference type="InterPro" id="IPR001279">
    <property type="entry name" value="Metallo-B-lactamas"/>
</dbReference>
<dbReference type="Gene3D" id="3.60.15.10">
    <property type="entry name" value="Ribonuclease Z/Hydroxyacylglutathione hydrolase-like"/>
    <property type="match status" value="1"/>
</dbReference>
<dbReference type="SMART" id="SM00849">
    <property type="entry name" value="Lactamase_B"/>
    <property type="match status" value="1"/>
</dbReference>
<dbReference type="Proteomes" id="UP000198619">
    <property type="component" value="Unassembled WGS sequence"/>
</dbReference>
<evidence type="ECO:0000256" key="1">
    <source>
        <dbReference type="ARBA" id="ARBA00022801"/>
    </source>
</evidence>
<gene>
    <name evidence="4" type="ORF">SAMN04488528_101945</name>
</gene>
<dbReference type="OrthoDB" id="9803916at2"/>
<dbReference type="SMART" id="SM01027">
    <property type="entry name" value="Beta-Casp"/>
    <property type="match status" value="1"/>
</dbReference>
<dbReference type="RefSeq" id="WP_090041799.1">
    <property type="nucleotide sequence ID" value="NZ_FOKI01000019.1"/>
</dbReference>
<feature type="domain" description="Beta-Casp" evidence="3">
    <location>
        <begin position="251"/>
        <end position="375"/>
    </location>
</feature>
<dbReference type="PANTHER" id="PTHR11203:SF37">
    <property type="entry name" value="INTEGRATOR COMPLEX SUBUNIT 11"/>
    <property type="match status" value="1"/>
</dbReference>
<sequence length="459" mass="51866">MLLEFYGGAGCVTGSCHILKVNNTNILLDCGMFQGKDGHKGENFNFPFEPRKIDYVILSHGHIDHSGRIPYLYKMGFEGKVVATNATKELCEVMLKDSGNIQEMECEHKNKYRREKGEEELEPLYTLKDAENSMKLFYGYDYNKEIQLNKSIKIKFRDAGHLLGSAITELFINDNGEEKKIVYSGDLGNKSRPIIKDPSTVYNGDYVIMESTYGDENHKEGNYFVELIEIIKETINKKGNVIIPCFSIGRTQEILYILNGYVEKGEIKCKVFVDSPLAKEATEVFKNNEFVFDEEAKKLLNLGDDPLDFKNLSFTKNVEDSKCINSHKDSCIIISSSGMCDAGRIKYHILNNIEDEKNSIIFVGYQCNGTLGRKILNKDKEVKILGKIKSVNAKVYNINGLSGHADKKGILSWIDGFEGNPKKIILVHGEDKVREKLAQTLENKGYNVIKPFPGDKITL</sequence>